<evidence type="ECO:0000313" key="1">
    <source>
        <dbReference type="EMBL" id="GAY74349.1"/>
    </source>
</evidence>
<dbReference type="Proteomes" id="UP000286974">
    <property type="component" value="Unassembled WGS sequence"/>
</dbReference>
<evidence type="ECO:0000313" key="2">
    <source>
        <dbReference type="Proteomes" id="UP000286974"/>
    </source>
</evidence>
<dbReference type="RefSeq" id="WP_125008997.1">
    <property type="nucleotide sequence ID" value="NZ_BEXA01000009.1"/>
</dbReference>
<protein>
    <submittedName>
        <fullName evidence="1">Phage tail assembly</fullName>
    </submittedName>
</protein>
<gene>
    <name evidence="1" type="ORF">NBRC111893_2495</name>
</gene>
<accession>A0A401FPN0</accession>
<proteinExistence type="predicted"/>
<sequence>MELDKALDNWLANIIQAQHFTNAEKAHITGAGAKVLSKHLEDMTKQKHYRVHIKGKTDTHLSDAVTYRKTDIDGARTGVSTVGFTPEKAYIARFLNDGTKYIAADHFVDNAREEAKSEVIAAETEVYQQTLHKKWGDN</sequence>
<dbReference type="InterPro" id="IPR010064">
    <property type="entry name" value="HK97-gp10_tail"/>
</dbReference>
<name>A0A401FPN0_9LACO</name>
<keyword evidence="2" id="KW-1185">Reference proteome</keyword>
<reference evidence="1 2" key="1">
    <citation type="submission" date="2017-11" db="EMBL/GenBank/DDBJ databases">
        <title>Draft Genome Sequence of Lactobacillus curieae NBRC 111893 isolated from Koso, a Japanese sugar-Vegetable Fermented Beverage.</title>
        <authorList>
            <person name="Chiou T.Y."/>
            <person name="Oshima K."/>
            <person name="Suda W."/>
            <person name="Hattori M."/>
            <person name="Takahashi T."/>
        </authorList>
    </citation>
    <scope>NUCLEOTIDE SEQUENCE [LARGE SCALE GENOMIC DNA]</scope>
    <source>
        <strain evidence="1 2">NBRC111893</strain>
    </source>
</reference>
<dbReference type="NCBIfam" id="TIGR01725">
    <property type="entry name" value="phge_HK97_gp10"/>
    <property type="match status" value="1"/>
</dbReference>
<dbReference type="OrthoDB" id="2146187at2"/>
<organism evidence="1 2">
    <name type="scientific">Lentilactobacillus kosonis</name>
    <dbReference type="NCBI Taxonomy" id="2810561"/>
    <lineage>
        <taxon>Bacteria</taxon>
        <taxon>Bacillati</taxon>
        <taxon>Bacillota</taxon>
        <taxon>Bacilli</taxon>
        <taxon>Lactobacillales</taxon>
        <taxon>Lactobacillaceae</taxon>
        <taxon>Lentilactobacillus</taxon>
    </lineage>
</organism>
<comment type="caution">
    <text evidence="1">The sequence shown here is derived from an EMBL/GenBank/DDBJ whole genome shotgun (WGS) entry which is preliminary data.</text>
</comment>
<dbReference type="EMBL" id="BEXA01000009">
    <property type="protein sequence ID" value="GAY74349.1"/>
    <property type="molecule type" value="Genomic_DNA"/>
</dbReference>
<dbReference type="AlphaFoldDB" id="A0A401FPN0"/>